<dbReference type="InterPro" id="IPR001917">
    <property type="entry name" value="Aminotrans_II_pyridoxalP_BS"/>
</dbReference>
<organism evidence="13">
    <name type="scientific">Enterobius vermicularis</name>
    <name type="common">Human pinworm</name>
    <dbReference type="NCBI Taxonomy" id="51028"/>
    <lineage>
        <taxon>Eukaryota</taxon>
        <taxon>Metazoa</taxon>
        <taxon>Ecdysozoa</taxon>
        <taxon>Nematoda</taxon>
        <taxon>Chromadorea</taxon>
        <taxon>Rhabditida</taxon>
        <taxon>Spirurina</taxon>
        <taxon>Oxyuridomorpha</taxon>
        <taxon>Oxyuroidea</taxon>
        <taxon>Oxyuridae</taxon>
        <taxon>Enterobius</taxon>
    </lineage>
</organism>
<dbReference type="WBParaSite" id="EVEC_0001120601-mRNA-1">
    <property type="protein sequence ID" value="EVEC_0001120601-mRNA-1"/>
    <property type="gene ID" value="EVEC_0001120601"/>
</dbReference>
<evidence type="ECO:0000256" key="6">
    <source>
        <dbReference type="ARBA" id="ARBA00023315"/>
    </source>
</evidence>
<keyword evidence="6" id="KW-0012">Acyltransferase</keyword>
<comment type="cofactor">
    <cofactor evidence="1 8">
        <name>pyridoxal 5'-phosphate</name>
        <dbReference type="ChEBI" id="CHEBI:597326"/>
    </cofactor>
</comment>
<dbReference type="EMBL" id="UXUI01010915">
    <property type="protein sequence ID" value="VDD95769.1"/>
    <property type="molecule type" value="Genomic_DNA"/>
</dbReference>
<evidence type="ECO:0000256" key="9">
    <source>
        <dbReference type="SAM" id="Phobius"/>
    </source>
</evidence>
<proteinExistence type="inferred from homology"/>
<dbReference type="SUPFAM" id="SSF53383">
    <property type="entry name" value="PLP-dependent transferases"/>
    <property type="match status" value="1"/>
</dbReference>
<evidence type="ECO:0000256" key="3">
    <source>
        <dbReference type="ARBA" id="ARBA00013220"/>
    </source>
</evidence>
<dbReference type="STRING" id="51028.A0A0N4VK24"/>
<dbReference type="GO" id="GO:0046512">
    <property type="term" value="P:sphingosine biosynthetic process"/>
    <property type="evidence" value="ECO:0007669"/>
    <property type="project" value="TreeGrafter"/>
</dbReference>
<dbReference type="Pfam" id="PF00155">
    <property type="entry name" value="Aminotran_1_2"/>
    <property type="match status" value="1"/>
</dbReference>
<dbReference type="PANTHER" id="PTHR13693:SF3">
    <property type="entry name" value="LD36009P"/>
    <property type="match status" value="1"/>
</dbReference>
<dbReference type="InterPro" id="IPR015421">
    <property type="entry name" value="PyrdxlP-dep_Trfase_major"/>
</dbReference>
<dbReference type="GO" id="GO:0016020">
    <property type="term" value="C:membrane"/>
    <property type="evidence" value="ECO:0007669"/>
    <property type="project" value="GOC"/>
</dbReference>
<dbReference type="EC" id="2.3.1.50" evidence="3"/>
<accession>A0A0N4VK24</accession>
<evidence type="ECO:0000256" key="5">
    <source>
        <dbReference type="ARBA" id="ARBA00022898"/>
    </source>
</evidence>
<feature type="domain" description="Aminotransferase class I/classII large" evidence="10">
    <location>
        <begin position="154"/>
        <end position="519"/>
    </location>
</feature>
<dbReference type="GO" id="GO:0030170">
    <property type="term" value="F:pyridoxal phosphate binding"/>
    <property type="evidence" value="ECO:0007669"/>
    <property type="project" value="InterPro"/>
</dbReference>
<dbReference type="Gene3D" id="3.90.1150.10">
    <property type="entry name" value="Aspartate Aminotransferase, domain 1"/>
    <property type="match status" value="1"/>
</dbReference>
<dbReference type="InterPro" id="IPR004839">
    <property type="entry name" value="Aminotransferase_I/II_large"/>
</dbReference>
<sequence>MTWGKDAFSKTKKRVENTVSQTEAYLKNGRKLCRPDANANCVVRYPNEFEKKTLLESLCVYFSWAVLLIFAHIRQFLTSHGFTSTCEAEELPRQKSFAPLYDGLMPVYARHCYMRVRDVFERPIGSVAGATVELLDRYTTDYCLTFKFTGTKSEVINMGSYNYLGFAQNNGPCADAAAAIIDKQGLSTCSTIMSAGYSPIQRDLEKLVARFVGAEAAICFSMGYATNSMNIVCFADKASAEKIISTTLQDSLIVSDEHNHISLILGARLTGAKISVFKHDNMEDLERIMKNAIAYGNPGTGHPYKKILVIVEGIYSMEGSICNLPKLIELKKKYKAYLYLDEAHSIGALGATGRGVVEYWGCDPHDVDILMGTFTKSFGASGGYIAGLKETIDYIRRHSHTSYYSLPMSPPVAEQVYASMSTLMGLDGTNDGQRRIERLARNTKYFRRQLKQMGFLVYGSDDSPVVPVLLYYPAKFWGREMLKRQVGVVVVSYPATAMTESRVRICLSAAHTKEMLDRTLIAMKEVGELTSVFYSRKRLDIGIGDIQW</sequence>
<gene>
    <name evidence="11" type="ORF">EVEC_LOCUS10520</name>
</gene>
<dbReference type="CDD" id="cd06454">
    <property type="entry name" value="KBL_like"/>
    <property type="match status" value="1"/>
</dbReference>
<dbReference type="InterPro" id="IPR015422">
    <property type="entry name" value="PyrdxlP-dep_Trfase_small"/>
</dbReference>
<comment type="similarity">
    <text evidence="2 8">Belongs to the class-II pyridoxal-phosphate-dependent aminotransferase family.</text>
</comment>
<evidence type="ECO:0000256" key="2">
    <source>
        <dbReference type="ARBA" id="ARBA00008392"/>
    </source>
</evidence>
<dbReference type="GO" id="GO:0004758">
    <property type="term" value="F:serine C-palmitoyltransferase activity"/>
    <property type="evidence" value="ECO:0007669"/>
    <property type="project" value="UniProtKB-EC"/>
</dbReference>
<evidence type="ECO:0000256" key="8">
    <source>
        <dbReference type="RuleBase" id="RU003693"/>
    </source>
</evidence>
<evidence type="ECO:0000256" key="1">
    <source>
        <dbReference type="ARBA" id="ARBA00001933"/>
    </source>
</evidence>
<dbReference type="Gene3D" id="3.40.640.10">
    <property type="entry name" value="Type I PLP-dependent aspartate aminotransferase-like (Major domain)"/>
    <property type="match status" value="1"/>
</dbReference>
<dbReference type="InterPro" id="IPR015424">
    <property type="entry name" value="PyrdxlP-dep_Trfase"/>
</dbReference>
<keyword evidence="12" id="KW-1185">Reference proteome</keyword>
<reference evidence="11 12" key="2">
    <citation type="submission" date="2018-10" db="EMBL/GenBank/DDBJ databases">
        <authorList>
            <consortium name="Pathogen Informatics"/>
        </authorList>
    </citation>
    <scope>NUCLEOTIDE SEQUENCE [LARGE SCALE GENOMIC DNA]</scope>
</reference>
<keyword evidence="5 8" id="KW-0663">Pyridoxal phosphate</keyword>
<evidence type="ECO:0000313" key="11">
    <source>
        <dbReference type="EMBL" id="VDD95769.1"/>
    </source>
</evidence>
<dbReference type="AlphaFoldDB" id="A0A0N4VK24"/>
<keyword evidence="4" id="KW-0808">Transferase</keyword>
<dbReference type="GO" id="GO:0017059">
    <property type="term" value="C:serine palmitoyltransferase complex"/>
    <property type="evidence" value="ECO:0007669"/>
    <property type="project" value="TreeGrafter"/>
</dbReference>
<keyword evidence="9" id="KW-0472">Membrane</keyword>
<evidence type="ECO:0000313" key="13">
    <source>
        <dbReference type="WBParaSite" id="EVEC_0001120601-mRNA-1"/>
    </source>
</evidence>
<keyword evidence="9" id="KW-0812">Transmembrane</keyword>
<dbReference type="Proteomes" id="UP000274131">
    <property type="component" value="Unassembled WGS sequence"/>
</dbReference>
<comment type="catalytic activity">
    <reaction evidence="7">
        <text>L-serine + hexadecanoyl-CoA + H(+) = 3-oxosphinganine + CO2 + CoA</text>
        <dbReference type="Rhea" id="RHEA:14761"/>
        <dbReference type="ChEBI" id="CHEBI:15378"/>
        <dbReference type="ChEBI" id="CHEBI:16526"/>
        <dbReference type="ChEBI" id="CHEBI:33384"/>
        <dbReference type="ChEBI" id="CHEBI:57287"/>
        <dbReference type="ChEBI" id="CHEBI:57379"/>
        <dbReference type="ChEBI" id="CHEBI:58299"/>
        <dbReference type="EC" id="2.3.1.50"/>
    </reaction>
</comment>
<evidence type="ECO:0000256" key="7">
    <source>
        <dbReference type="ARBA" id="ARBA00048528"/>
    </source>
</evidence>
<keyword evidence="9" id="KW-1133">Transmembrane helix</keyword>
<evidence type="ECO:0000313" key="12">
    <source>
        <dbReference type="Proteomes" id="UP000274131"/>
    </source>
</evidence>
<evidence type="ECO:0000256" key="4">
    <source>
        <dbReference type="ARBA" id="ARBA00022679"/>
    </source>
</evidence>
<dbReference type="OrthoDB" id="65434at2759"/>
<dbReference type="PANTHER" id="PTHR13693">
    <property type="entry name" value="CLASS II AMINOTRANSFERASE/8-AMINO-7-OXONONANOATE SYNTHASE"/>
    <property type="match status" value="1"/>
</dbReference>
<dbReference type="PROSITE" id="PS00599">
    <property type="entry name" value="AA_TRANSFER_CLASS_2"/>
    <property type="match status" value="1"/>
</dbReference>
<reference evidence="13" key="1">
    <citation type="submission" date="2017-02" db="UniProtKB">
        <authorList>
            <consortium name="WormBaseParasite"/>
        </authorList>
    </citation>
    <scope>IDENTIFICATION</scope>
</reference>
<protein>
    <recommendedName>
        <fullName evidence="3">serine C-palmitoyltransferase</fullName>
        <ecNumber evidence="3">2.3.1.50</ecNumber>
    </recommendedName>
</protein>
<evidence type="ECO:0000259" key="10">
    <source>
        <dbReference type="Pfam" id="PF00155"/>
    </source>
</evidence>
<name>A0A0N4VK24_ENTVE</name>
<feature type="transmembrane region" description="Helical" evidence="9">
    <location>
        <begin position="54"/>
        <end position="73"/>
    </location>
</feature>
<dbReference type="GO" id="GO:0046513">
    <property type="term" value="P:ceramide biosynthetic process"/>
    <property type="evidence" value="ECO:0007669"/>
    <property type="project" value="TreeGrafter"/>
</dbReference>
<dbReference type="InterPro" id="IPR050087">
    <property type="entry name" value="AON_synthase_class-II"/>
</dbReference>